<sequence>MAGRLLVLAYLFCVLSPGVAMAFGNGAAPCLDESAIAVAVSYHETATDAVMPQMHAAHAHSHDHGHAMDGGMQVRLAPAPVPSHHDHSKMPGPCCAMMCAVGLTAALPAIAVPSPLAAASLTMRDESLPGRTPQRLDRPPIVLV</sequence>
<protein>
    <recommendedName>
        <fullName evidence="4">Cobalt transporter</fullName>
    </recommendedName>
</protein>
<evidence type="ECO:0000313" key="3">
    <source>
        <dbReference type="Proteomes" id="UP001431010"/>
    </source>
</evidence>
<dbReference type="RefSeq" id="WP_231327239.1">
    <property type="nucleotide sequence ID" value="NZ_CP088156.1"/>
</dbReference>
<proteinExistence type="predicted"/>
<keyword evidence="1" id="KW-0732">Signal</keyword>
<evidence type="ECO:0000256" key="1">
    <source>
        <dbReference type="SAM" id="SignalP"/>
    </source>
</evidence>
<feature type="signal peptide" evidence="1">
    <location>
        <begin position="1"/>
        <end position="22"/>
    </location>
</feature>
<reference evidence="2" key="1">
    <citation type="journal article" date="2024" name="Antonie Van Leeuwenhoek">
        <title>Bradyrhizobium ontarionense sp. nov., a novel bacterial symbiont isolated from Aeschynomene indica (Indian jointvetch), harbours photosynthesis, nitrogen fixation and nitrous oxide (N2O) reductase genes.</title>
        <authorList>
            <person name="Bromfield E.S.P."/>
            <person name="Cloutier S."/>
        </authorList>
    </citation>
    <scope>NUCLEOTIDE SEQUENCE</scope>
    <source>
        <strain evidence="2">A19</strain>
    </source>
</reference>
<gene>
    <name evidence="2" type="ORF">LQG66_16425</name>
</gene>
<dbReference type="Proteomes" id="UP001431010">
    <property type="component" value="Chromosome"/>
</dbReference>
<dbReference type="EMBL" id="CP088156">
    <property type="protein sequence ID" value="UFZ07789.1"/>
    <property type="molecule type" value="Genomic_DNA"/>
</dbReference>
<name>A0ABY3RKJ9_9BRAD</name>
<accession>A0ABY3RKJ9</accession>
<evidence type="ECO:0008006" key="4">
    <source>
        <dbReference type="Google" id="ProtNLM"/>
    </source>
</evidence>
<keyword evidence="3" id="KW-1185">Reference proteome</keyword>
<feature type="chain" id="PRO_5045503599" description="Cobalt transporter" evidence="1">
    <location>
        <begin position="23"/>
        <end position="144"/>
    </location>
</feature>
<evidence type="ECO:0000313" key="2">
    <source>
        <dbReference type="EMBL" id="UFZ07789.1"/>
    </source>
</evidence>
<organism evidence="2 3">
    <name type="scientific">Bradyrhizobium ontarionense</name>
    <dbReference type="NCBI Taxonomy" id="2898149"/>
    <lineage>
        <taxon>Bacteria</taxon>
        <taxon>Pseudomonadati</taxon>
        <taxon>Pseudomonadota</taxon>
        <taxon>Alphaproteobacteria</taxon>
        <taxon>Hyphomicrobiales</taxon>
        <taxon>Nitrobacteraceae</taxon>
        <taxon>Bradyrhizobium</taxon>
    </lineage>
</organism>